<evidence type="ECO:0000256" key="1">
    <source>
        <dbReference type="ARBA" id="ARBA00022574"/>
    </source>
</evidence>
<reference evidence="7" key="1">
    <citation type="submission" date="2014-05" db="EMBL/GenBank/DDBJ databases">
        <authorList>
            <person name="Horn Fabian"/>
        </authorList>
    </citation>
    <scope>NUCLEOTIDE SEQUENCE</scope>
</reference>
<dbReference type="SUPFAM" id="SSF50978">
    <property type="entry name" value="WD40 repeat-like"/>
    <property type="match status" value="1"/>
</dbReference>
<evidence type="ECO:0000256" key="4">
    <source>
        <dbReference type="SAM" id="MobiDB-lite"/>
    </source>
</evidence>
<accession>A0A060ZBB3</accession>
<feature type="repeat" description="WD" evidence="3">
    <location>
        <begin position="1032"/>
        <end position="1073"/>
    </location>
</feature>
<dbReference type="GO" id="GO:0000398">
    <property type="term" value="P:mRNA splicing, via spliceosome"/>
    <property type="evidence" value="ECO:0007669"/>
    <property type="project" value="TreeGrafter"/>
</dbReference>
<dbReference type="GO" id="GO:0030621">
    <property type="term" value="F:U4 snRNA binding"/>
    <property type="evidence" value="ECO:0007669"/>
    <property type="project" value="TreeGrafter"/>
</dbReference>
<evidence type="ECO:0000259" key="6">
    <source>
        <dbReference type="SMART" id="SM00530"/>
    </source>
</evidence>
<dbReference type="Gene3D" id="2.130.10.10">
    <property type="entry name" value="YVTN repeat-like/Quinoprotein amine dehydrogenase"/>
    <property type="match status" value="4"/>
</dbReference>
<dbReference type="InterPro" id="IPR049052">
    <property type="entry name" value="nSTAND1"/>
</dbReference>
<dbReference type="InterPro" id="IPR036322">
    <property type="entry name" value="WD40_repeat_dom_sf"/>
</dbReference>
<keyword evidence="5" id="KW-1133">Transmembrane helix</keyword>
<feature type="region of interest" description="Disordered" evidence="4">
    <location>
        <begin position="1301"/>
        <end position="1340"/>
    </location>
</feature>
<dbReference type="PROSITE" id="PS00678">
    <property type="entry name" value="WD_REPEATS_1"/>
    <property type="match status" value="1"/>
</dbReference>
<dbReference type="PROSITE" id="PS50294">
    <property type="entry name" value="WD_REPEATS_REGION"/>
    <property type="match status" value="4"/>
</dbReference>
<dbReference type="SMART" id="SM00530">
    <property type="entry name" value="HTH_XRE"/>
    <property type="match status" value="1"/>
</dbReference>
<sequence length="1390" mass="151957">MGRPEKPIDPQDGPVARFAYELRKLRDEAGAPGYRSMARRTGYSATTLSQAAGGERLPTLPVALAYVRACHGDVEEWRHRWKQVNAEATALPRPSEEDDEPPYRGLERFEPGDAELFFGREETAAQLVEMARRHRLSVVVGASGSGKSSLLRAGLIPQLRRPEQDADERPAAVRVLTPGARPMDRLDLLTPAKGRGDTWVLVDQFEELFTLCACPEDRDAFLERLLAAREPGSRLRVVLALRADFFARCAENHTLAAALNDATLLIGPMTAEQLRAAIVRPAQARGLNVERDLTARLLDEVADEPGALPLMSHALLETWRRRRGHILTQDAYQAAGGLHGAIARTAEDAYHQLTPSQTTLARRILLRLIAPGDGTEDTHRPTPRAEFAAADPGITADTDAVLDRLARARLLTVDEGTVFLAHEKLITAWPRLQGWINEERDRIRLHRQLTHDALAWRDLEHDAGALYRGSRLVQADEAFTDHSPEVLNPLEAAFLDTSVAAGRRHERRTRRTLITLSTLLCLALLAALVAYQQRNDAEQQRRLAVSRELAARAGQLSEQHPEAAMVIALRGYRQASTTDARSSLLSSYARFYANQFTGHTELFTLCACPEDRDAFLERLLAAREPGSRLRVVLALRADFFARCAENHTLAAALNDATLLIGPMTAEQLRAAIVRPAQARGLNVERDLTARLLDEVADEPGALPLMSHALLETWRRRRGHILTQDAYQAAGGLHGAIARTAEDAYHQLTPSQATLARRILLRLIAPGDGTEDTHRPTPRTEFAAADSGATADTDAVLDRLARARLLTVDEGTVFLAHEKLITAWPRLLGWIDEERGRVRLHRQLTHDALVWHKLGRDPGVLYRGSRLVQADEAFTGRSHEVLNPLEAAFLETSVAAGRRHERRTRRTLITLATLLCVTLIAALVAYQQRNDAENQRHLAIARELAARAGQLSEQHPEAAMTLALRGYRQAPTTATRSSLLSAYARFYANQFTGHTKTVTGAAFAPNGHILATASMDHSVKLWDTRSHRLLATLTGHTDIVNSVAFSPDGRTLATAGNDHSVKLWDTHSHRLLATLTGHTNTVEGVAFSPDGRTLASTGMDGTVRLWRPRTHEPLATLNAKPFGSAVVFSPDGRTLASTGKDSTRLWNVTSRRPVATLTGHSGAVTSQASFADRHAILRVDYDISVTHWSTARPRTRPAPIRAPKPFVTFVASSDSTAVAGHDRVIRVWSLATGRRIATLPAGTGMVRHLAITPDGRTLAVGSDDGTIRVWDVAARRTTAVLRGAAARSVNVLALRPEAALWPPSAPTAPRTCGPPDSGQTATPLPGPKNRGPDPWPSAPTAIPLAVGQHRSAPSDEGRALAAVSTDGTTYLWATHSGQTRHAPDPAPRTRT</sequence>
<dbReference type="HOGENOM" id="CLU_002352_0_2_11"/>
<evidence type="ECO:0000256" key="2">
    <source>
        <dbReference type="ARBA" id="ARBA00022737"/>
    </source>
</evidence>
<evidence type="ECO:0000313" key="7">
    <source>
        <dbReference type="EMBL" id="CDR01378.1"/>
    </source>
</evidence>
<dbReference type="InterPro" id="IPR015943">
    <property type="entry name" value="WD40/YVTN_repeat-like_dom_sf"/>
</dbReference>
<feature type="transmembrane region" description="Helical" evidence="5">
    <location>
        <begin position="907"/>
        <end position="925"/>
    </location>
</feature>
<proteinExistence type="predicted"/>
<feature type="domain" description="HTH cro/C1-type" evidence="6">
    <location>
        <begin position="21"/>
        <end position="77"/>
    </location>
</feature>
<organism evidence="7">
    <name type="scientific">Streptomyces iranensis</name>
    <dbReference type="NCBI Taxonomy" id="576784"/>
    <lineage>
        <taxon>Bacteria</taxon>
        <taxon>Bacillati</taxon>
        <taxon>Actinomycetota</taxon>
        <taxon>Actinomycetes</taxon>
        <taxon>Kitasatosporales</taxon>
        <taxon>Streptomycetaceae</taxon>
        <taxon>Streptomyces</taxon>
        <taxon>Streptomyces violaceusniger group</taxon>
    </lineage>
</organism>
<dbReference type="InterPro" id="IPR019775">
    <property type="entry name" value="WD40_repeat_CS"/>
</dbReference>
<dbReference type="SUPFAM" id="SSF52540">
    <property type="entry name" value="P-loop containing nucleoside triphosphate hydrolases"/>
    <property type="match status" value="1"/>
</dbReference>
<keyword evidence="5" id="KW-0812">Transmembrane</keyword>
<feature type="repeat" description="WD" evidence="3">
    <location>
        <begin position="990"/>
        <end position="1031"/>
    </location>
</feature>
<dbReference type="EMBL" id="LK022848">
    <property type="protein sequence ID" value="CDR01378.1"/>
    <property type="molecule type" value="Genomic_DNA"/>
</dbReference>
<evidence type="ECO:0000256" key="5">
    <source>
        <dbReference type="SAM" id="Phobius"/>
    </source>
</evidence>
<feature type="transmembrane region" description="Helical" evidence="5">
    <location>
        <begin position="513"/>
        <end position="531"/>
    </location>
</feature>
<dbReference type="CDD" id="cd00093">
    <property type="entry name" value="HTH_XRE"/>
    <property type="match status" value="1"/>
</dbReference>
<keyword evidence="5" id="KW-0472">Membrane</keyword>
<gene>
    <name evidence="7" type="ORF">SIRAN327</name>
</gene>
<feature type="repeat" description="WD" evidence="3">
    <location>
        <begin position="1074"/>
        <end position="1115"/>
    </location>
</feature>
<dbReference type="PRINTS" id="PR00320">
    <property type="entry name" value="GPROTEINBRPT"/>
</dbReference>
<dbReference type="SMART" id="SM00320">
    <property type="entry name" value="WD40"/>
    <property type="match status" value="8"/>
</dbReference>
<keyword evidence="2" id="KW-0677">Repeat</keyword>
<dbReference type="Pfam" id="PF20703">
    <property type="entry name" value="nSTAND1"/>
    <property type="match status" value="2"/>
</dbReference>
<dbReference type="CDD" id="cd00200">
    <property type="entry name" value="WD40"/>
    <property type="match status" value="1"/>
</dbReference>
<dbReference type="GeneID" id="32472649"/>
<evidence type="ECO:0000256" key="3">
    <source>
        <dbReference type="PROSITE-ProRule" id="PRU00221"/>
    </source>
</evidence>
<dbReference type="PROSITE" id="PS50082">
    <property type="entry name" value="WD_REPEATS_2"/>
    <property type="match status" value="4"/>
</dbReference>
<dbReference type="GO" id="GO:0017070">
    <property type="term" value="F:U6 snRNA binding"/>
    <property type="evidence" value="ECO:0007669"/>
    <property type="project" value="TreeGrafter"/>
</dbReference>
<dbReference type="InterPro" id="IPR027417">
    <property type="entry name" value="P-loop_NTPase"/>
</dbReference>
<dbReference type="InterPro" id="IPR001680">
    <property type="entry name" value="WD40_rpt"/>
</dbReference>
<protein>
    <submittedName>
        <fullName evidence="7">Transcriptional regulator, XRE family</fullName>
    </submittedName>
</protein>
<dbReference type="InterPro" id="IPR001387">
    <property type="entry name" value="Cro/C1-type_HTH"/>
</dbReference>
<dbReference type="PANTHER" id="PTHR19846">
    <property type="entry name" value="WD40 REPEAT PROTEIN"/>
    <property type="match status" value="1"/>
</dbReference>
<feature type="repeat" description="WD" evidence="3">
    <location>
        <begin position="1238"/>
        <end position="1279"/>
    </location>
</feature>
<dbReference type="InterPro" id="IPR020472">
    <property type="entry name" value="WD40_PAC1"/>
</dbReference>
<dbReference type="PANTHER" id="PTHR19846:SF0">
    <property type="entry name" value="PRE-MRNA PROCESSING FACTOR 4"/>
    <property type="match status" value="1"/>
</dbReference>
<dbReference type="Pfam" id="PF00400">
    <property type="entry name" value="WD40"/>
    <property type="match status" value="5"/>
</dbReference>
<keyword evidence="1 3" id="KW-0853">WD repeat</keyword>
<name>A0A060ZBB3_9ACTN</name>